<dbReference type="AlphaFoldDB" id="A0A521B2Y7"/>
<dbReference type="EMBL" id="FXTH01000002">
    <property type="protein sequence ID" value="SMO41381.1"/>
    <property type="molecule type" value="Genomic_DNA"/>
</dbReference>
<evidence type="ECO:0000313" key="1">
    <source>
        <dbReference type="EMBL" id="SMO41381.1"/>
    </source>
</evidence>
<keyword evidence="2" id="KW-1185">Reference proteome</keyword>
<organism evidence="1 2">
    <name type="scientific">Fodinibius sediminis</name>
    <dbReference type="NCBI Taxonomy" id="1214077"/>
    <lineage>
        <taxon>Bacteria</taxon>
        <taxon>Pseudomonadati</taxon>
        <taxon>Balneolota</taxon>
        <taxon>Balneolia</taxon>
        <taxon>Balneolales</taxon>
        <taxon>Balneolaceae</taxon>
        <taxon>Fodinibius</taxon>
    </lineage>
</organism>
<gene>
    <name evidence="1" type="ORF">SAMN06265218_102137</name>
</gene>
<sequence length="61" mass="6908">MKNLTEMDLIALTYNETIRLGGGRLGALRKGWKYFKKFAEYTGLADATEDFANGFRDGWNA</sequence>
<proteinExistence type="predicted"/>
<name>A0A521B2Y7_9BACT</name>
<protein>
    <submittedName>
        <fullName evidence="1">Uncharacterized protein</fullName>
    </submittedName>
</protein>
<dbReference type="Proteomes" id="UP000317593">
    <property type="component" value="Unassembled WGS sequence"/>
</dbReference>
<reference evidence="1 2" key="1">
    <citation type="submission" date="2017-05" db="EMBL/GenBank/DDBJ databases">
        <authorList>
            <person name="Varghese N."/>
            <person name="Submissions S."/>
        </authorList>
    </citation>
    <scope>NUCLEOTIDE SEQUENCE [LARGE SCALE GENOMIC DNA]</scope>
    <source>
        <strain evidence="1 2">DSM 21194</strain>
    </source>
</reference>
<dbReference type="RefSeq" id="WP_142713022.1">
    <property type="nucleotide sequence ID" value="NZ_FXTH01000002.1"/>
</dbReference>
<accession>A0A521B2Y7</accession>
<evidence type="ECO:0000313" key="2">
    <source>
        <dbReference type="Proteomes" id="UP000317593"/>
    </source>
</evidence>